<evidence type="ECO:0000256" key="6">
    <source>
        <dbReference type="ARBA" id="ARBA00022840"/>
    </source>
</evidence>
<evidence type="ECO:0000313" key="14">
    <source>
        <dbReference type="EMBL" id="ENO17638.1"/>
    </source>
</evidence>
<reference evidence="14 15" key="1">
    <citation type="submission" date="2013-03" db="EMBL/GenBank/DDBJ databases">
        <title>Reference genome for the Human Microbiome Project.</title>
        <authorList>
            <person name="Aqrawi P."/>
            <person name="Ayvaz T."/>
            <person name="Bess C."/>
            <person name="Blankenburg K."/>
            <person name="Coyle M."/>
            <person name="Deng J."/>
            <person name="Forbes L."/>
            <person name="Fowler G."/>
            <person name="Francisco L."/>
            <person name="Fu Q."/>
            <person name="Gibbs R."/>
            <person name="Gross S."/>
            <person name="Gubbala S."/>
            <person name="Hale W."/>
            <person name="Hemphill L."/>
            <person name="Highlander S."/>
            <person name="Hirani K."/>
            <person name="Jackson L."/>
            <person name="Jakkamsetti A."/>
            <person name="Javaid M."/>
            <person name="Jayaseelan J.C."/>
            <person name="Jiang H."/>
            <person name="Joshi V."/>
            <person name="Korchina V."/>
            <person name="Kovar C."/>
            <person name="Lara F."/>
            <person name="Lee S."/>
            <person name="Liu Y."/>
            <person name="Mata R."/>
            <person name="Mathew T."/>
            <person name="Munidasa M."/>
            <person name="Muzny D."/>
            <person name="Nazareth L."/>
            <person name="Ngo R."/>
            <person name="Nguyen L."/>
            <person name="Nguyen N."/>
            <person name="Okwuonu G."/>
            <person name="Ongeri F."/>
            <person name="Palculict T."/>
            <person name="Patil S."/>
            <person name="Petrosino J."/>
            <person name="Pham C."/>
            <person name="Pham P."/>
            <person name="Pu L.-L."/>
            <person name="Qin X."/>
            <person name="Qu J."/>
            <person name="Reid J."/>
            <person name="Ross M."/>
            <person name="Ruth R."/>
            <person name="Saada N."/>
            <person name="San Lucas F."/>
            <person name="Santibanez J."/>
            <person name="Shang Y."/>
            <person name="Simmons D."/>
            <person name="Song X.-Z."/>
            <person name="Tang L.-Y."/>
            <person name="Thornton R."/>
            <person name="Warren J."/>
            <person name="Weissenberger G."/>
            <person name="Wilczek-Boney K."/>
            <person name="Worley K."/>
            <person name="Youmans B."/>
            <person name="Zhang J."/>
            <person name="Zhang L."/>
            <person name="Zhao Z."/>
            <person name="Zhou C."/>
            <person name="Zhu D."/>
            <person name="Zhu Y."/>
        </authorList>
    </citation>
    <scope>NUCLEOTIDE SEQUENCE [LARGE SCALE GENOMIC DNA]</scope>
    <source>
        <strain evidence="14 15">F0333</strain>
    </source>
</reference>
<dbReference type="PANTHER" id="PTHR42753:SF2">
    <property type="entry name" value="PROLINE--TRNA LIGASE"/>
    <property type="match status" value="1"/>
</dbReference>
<evidence type="ECO:0000256" key="12">
    <source>
        <dbReference type="HAMAP-Rule" id="MF_01569"/>
    </source>
</evidence>
<dbReference type="InterPro" id="IPR002316">
    <property type="entry name" value="Pro-tRNA-ligase_IIa"/>
</dbReference>
<protein>
    <recommendedName>
        <fullName evidence="12">Proline--tRNA ligase</fullName>
        <ecNumber evidence="12">6.1.1.15</ecNumber>
    </recommendedName>
    <alternativeName>
        <fullName evidence="12">Prolyl-tRNA synthetase</fullName>
        <shortName evidence="12">ProRS</shortName>
    </alternativeName>
</protein>
<dbReference type="GO" id="GO:0005524">
    <property type="term" value="F:ATP binding"/>
    <property type="evidence" value="ECO:0007669"/>
    <property type="project" value="UniProtKB-UniRule"/>
</dbReference>
<dbReference type="InterPro" id="IPR050062">
    <property type="entry name" value="Pro-tRNA_synthetase"/>
</dbReference>
<evidence type="ECO:0000256" key="5">
    <source>
        <dbReference type="ARBA" id="ARBA00022741"/>
    </source>
</evidence>
<dbReference type="Proteomes" id="UP000013015">
    <property type="component" value="Unassembled WGS sequence"/>
</dbReference>
<dbReference type="GO" id="GO:0006433">
    <property type="term" value="P:prolyl-tRNA aminoacylation"/>
    <property type="evidence" value="ECO:0007669"/>
    <property type="project" value="UniProtKB-UniRule"/>
</dbReference>
<dbReference type="PANTHER" id="PTHR42753">
    <property type="entry name" value="MITOCHONDRIAL RIBOSOME PROTEIN L39/PROLYL-TRNA LIGASE FAMILY MEMBER"/>
    <property type="match status" value="1"/>
</dbReference>
<dbReference type="GO" id="GO:0005829">
    <property type="term" value="C:cytosol"/>
    <property type="evidence" value="ECO:0007669"/>
    <property type="project" value="TreeGrafter"/>
</dbReference>
<comment type="catalytic activity">
    <reaction evidence="9 12">
        <text>tRNA(Pro) + L-proline + ATP = L-prolyl-tRNA(Pro) + AMP + diphosphate</text>
        <dbReference type="Rhea" id="RHEA:14305"/>
        <dbReference type="Rhea" id="RHEA-COMP:9700"/>
        <dbReference type="Rhea" id="RHEA-COMP:9702"/>
        <dbReference type="ChEBI" id="CHEBI:30616"/>
        <dbReference type="ChEBI" id="CHEBI:33019"/>
        <dbReference type="ChEBI" id="CHEBI:60039"/>
        <dbReference type="ChEBI" id="CHEBI:78442"/>
        <dbReference type="ChEBI" id="CHEBI:78532"/>
        <dbReference type="ChEBI" id="CHEBI:456215"/>
        <dbReference type="EC" id="6.1.1.15"/>
    </reaction>
</comment>
<dbReference type="InterPro" id="IPR004500">
    <property type="entry name" value="Pro-tRNA-synth_IIa_bac-type"/>
</dbReference>
<evidence type="ECO:0000256" key="3">
    <source>
        <dbReference type="ARBA" id="ARBA00022490"/>
    </source>
</evidence>
<dbReference type="InterPro" id="IPR044140">
    <property type="entry name" value="ProRS_anticodon_short"/>
</dbReference>
<comment type="domain">
    <text evidence="12">Consists of three domains: the N-terminal catalytic domain, the editing domain and the C-terminal anticodon-binding domain.</text>
</comment>
<dbReference type="InterPro" id="IPR036754">
    <property type="entry name" value="YbaK/aa-tRNA-synt-asso_dom_sf"/>
</dbReference>
<evidence type="ECO:0000313" key="15">
    <source>
        <dbReference type="Proteomes" id="UP000013015"/>
    </source>
</evidence>
<dbReference type="Gene3D" id="3.30.930.10">
    <property type="entry name" value="Bira Bifunctional Protein, Domain 2"/>
    <property type="match status" value="2"/>
</dbReference>
<dbReference type="EMBL" id="AQHZ01000024">
    <property type="protein sequence ID" value="ENO17638.1"/>
    <property type="molecule type" value="Genomic_DNA"/>
</dbReference>
<dbReference type="InterPro" id="IPR006195">
    <property type="entry name" value="aa-tRNA-synth_II"/>
</dbReference>
<comment type="subcellular location">
    <subcellularLocation>
        <location evidence="1 12">Cytoplasm</location>
    </subcellularLocation>
</comment>
<dbReference type="InterPro" id="IPR045864">
    <property type="entry name" value="aa-tRNA-synth_II/BPL/LPL"/>
</dbReference>
<dbReference type="AlphaFoldDB" id="N6X920"/>
<accession>N6X920</accession>
<dbReference type="eggNOG" id="COG0442">
    <property type="taxonomic scope" value="Bacteria"/>
</dbReference>
<evidence type="ECO:0000256" key="4">
    <source>
        <dbReference type="ARBA" id="ARBA00022598"/>
    </source>
</evidence>
<dbReference type="RefSeq" id="WP_005964044.1">
    <property type="nucleotide sequence ID" value="NZ_CP040505.1"/>
</dbReference>
<dbReference type="InterPro" id="IPR002314">
    <property type="entry name" value="aa-tRNA-synt_IIb"/>
</dbReference>
<evidence type="ECO:0000256" key="7">
    <source>
        <dbReference type="ARBA" id="ARBA00022917"/>
    </source>
</evidence>
<dbReference type="PRINTS" id="PR01046">
    <property type="entry name" value="TRNASYNTHPRO"/>
</dbReference>
<evidence type="ECO:0000256" key="2">
    <source>
        <dbReference type="ARBA" id="ARBA00011738"/>
    </source>
</evidence>
<dbReference type="OrthoDB" id="9809052at2"/>
<dbReference type="PATRIC" id="fig|888050.3.peg.1483"/>
<dbReference type="HAMAP" id="MF_01569">
    <property type="entry name" value="Pro_tRNA_synth_type1"/>
    <property type="match status" value="1"/>
</dbReference>
<dbReference type="Pfam" id="PF00587">
    <property type="entry name" value="tRNA-synt_2b"/>
    <property type="match status" value="1"/>
</dbReference>
<gene>
    <name evidence="12 14" type="primary">proS</name>
    <name evidence="14" type="ORF">HMPREF9004_1548</name>
</gene>
<keyword evidence="7 12" id="KW-0648">Protein biosynthesis</keyword>
<dbReference type="NCBIfam" id="NF006625">
    <property type="entry name" value="PRK09194.1"/>
    <property type="match status" value="1"/>
</dbReference>
<dbReference type="PROSITE" id="PS50862">
    <property type="entry name" value="AA_TRNA_LIGASE_II"/>
    <property type="match status" value="1"/>
</dbReference>
<dbReference type="Gene3D" id="3.40.50.800">
    <property type="entry name" value="Anticodon-binding domain"/>
    <property type="match status" value="1"/>
</dbReference>
<name>N6X920_9ACTO</name>
<comment type="caution">
    <text evidence="14">The sequence shown here is derived from an EMBL/GenBank/DDBJ whole genome shotgun (WGS) entry which is preliminary data.</text>
</comment>
<comment type="similarity">
    <text evidence="11 12">Belongs to the class-II aminoacyl-tRNA synthetase family. ProS type 1 subfamily.</text>
</comment>
<dbReference type="FunFam" id="3.30.930.10:FF:000066">
    <property type="entry name" value="Proline--tRNA ligase"/>
    <property type="match status" value="1"/>
</dbReference>
<dbReference type="Gene3D" id="3.90.960.10">
    <property type="entry name" value="YbaK/aminoacyl-tRNA synthetase-associated domain"/>
    <property type="match status" value="1"/>
</dbReference>
<keyword evidence="6 12" id="KW-0067">ATP-binding</keyword>
<dbReference type="Pfam" id="PF04073">
    <property type="entry name" value="tRNA_edit"/>
    <property type="match status" value="1"/>
</dbReference>
<dbReference type="Pfam" id="PF03129">
    <property type="entry name" value="HGTP_anticodon"/>
    <property type="match status" value="1"/>
</dbReference>
<organism evidence="14 15">
    <name type="scientific">Schaalia cardiffensis F0333</name>
    <dbReference type="NCBI Taxonomy" id="888050"/>
    <lineage>
        <taxon>Bacteria</taxon>
        <taxon>Bacillati</taxon>
        <taxon>Actinomycetota</taxon>
        <taxon>Actinomycetes</taxon>
        <taxon>Actinomycetales</taxon>
        <taxon>Actinomycetaceae</taxon>
        <taxon>Schaalia</taxon>
    </lineage>
</organism>
<dbReference type="InterPro" id="IPR004154">
    <property type="entry name" value="Anticodon-bd"/>
</dbReference>
<evidence type="ECO:0000259" key="13">
    <source>
        <dbReference type="PROSITE" id="PS50862"/>
    </source>
</evidence>
<dbReference type="HOGENOM" id="CLU_016739_0_0_11"/>
<evidence type="ECO:0000256" key="10">
    <source>
        <dbReference type="ARBA" id="ARBA00053664"/>
    </source>
</evidence>
<dbReference type="SUPFAM" id="SSF55681">
    <property type="entry name" value="Class II aaRS and biotin synthetases"/>
    <property type="match status" value="1"/>
</dbReference>
<keyword evidence="15" id="KW-1185">Reference proteome</keyword>
<evidence type="ECO:0000256" key="9">
    <source>
        <dbReference type="ARBA" id="ARBA00047671"/>
    </source>
</evidence>
<sequence>MLRTLSSYFLRTLREDPADAEVDSHKLLVRAGYIRRAAPGIYTWLPLGLRVLRKVEAIVREEMDRMGAQEVHFPALLSAEPYKATKRWEEYGPTLFTLVDRKQGDYLLAPTHEEMFTLLVKDMYSSYKDLPTMLYQIQTKYRDEARPRAGLIRGREFIMKDAYSFDLTDEGLNASYNAERDTYERIFTRLGLDYVIVSAMSGAMGGSRSEEFLHPSPIGEDTFVRSPGGYAANAEAVTTPAPEPVDASGVGEPRVVATPECSTIETLVELLNSEYPRSDGRPWNGADTLKNVVVTLTHPDGASELLVVGIPGDRQIDMKRLGASLAPAEVEMATDKELEDHPELVRGYIGPQVIGPNSPARTIDEDGRVSGSVRYLVDPRIVEGTSWVTGANKDQHHVFDLVMGRDFQVDGTIEAAEVREGDLAPDGSGPLHLERGIEIGHIFALGRKYAKALGLTVLDENGKAQVVTMGSYGIGVSRVLAALAEANHDDKGLAWPAIIAPFDVHVLATGKGNEVFETAQALSQELEARGLDVLFDDRRKVSAGVKFADSELLGVPLSLVVGRGLATGLVEVRERASGERRELAIEEAVEVLVAAHEQLIKGE</sequence>
<evidence type="ECO:0000256" key="11">
    <source>
        <dbReference type="ARBA" id="ARBA00060755"/>
    </source>
</evidence>
<dbReference type="InterPro" id="IPR023717">
    <property type="entry name" value="Pro-tRNA-Synthase_IIa_type1"/>
</dbReference>
<dbReference type="NCBIfam" id="TIGR00409">
    <property type="entry name" value="proS_fam_II"/>
    <property type="match status" value="1"/>
</dbReference>
<keyword evidence="4 12" id="KW-0436">Ligase</keyword>
<keyword evidence="5 12" id="KW-0547">Nucleotide-binding</keyword>
<proteinExistence type="inferred from homology"/>
<keyword evidence="3 12" id="KW-0963">Cytoplasm</keyword>
<dbReference type="CDD" id="cd00861">
    <property type="entry name" value="ProRS_anticodon_short"/>
    <property type="match status" value="1"/>
</dbReference>
<evidence type="ECO:0000256" key="1">
    <source>
        <dbReference type="ARBA" id="ARBA00004496"/>
    </source>
</evidence>
<dbReference type="GO" id="GO:0002161">
    <property type="term" value="F:aminoacyl-tRNA deacylase activity"/>
    <property type="evidence" value="ECO:0007669"/>
    <property type="project" value="InterPro"/>
</dbReference>
<dbReference type="STRING" id="888050.HMPREF9004_1548"/>
<dbReference type="GO" id="GO:0004827">
    <property type="term" value="F:proline-tRNA ligase activity"/>
    <property type="evidence" value="ECO:0007669"/>
    <property type="project" value="UniProtKB-UniRule"/>
</dbReference>
<dbReference type="FunFam" id="3.30.930.10:FF:000065">
    <property type="entry name" value="Proline--tRNA ligase"/>
    <property type="match status" value="1"/>
</dbReference>
<dbReference type="EC" id="6.1.1.15" evidence="12"/>
<dbReference type="InterPro" id="IPR007214">
    <property type="entry name" value="YbaK/aa-tRNA-synth-assoc-dom"/>
</dbReference>
<dbReference type="SUPFAM" id="SSF55826">
    <property type="entry name" value="YbaK/ProRS associated domain"/>
    <property type="match status" value="1"/>
</dbReference>
<dbReference type="InterPro" id="IPR036621">
    <property type="entry name" value="Anticodon-bd_dom_sf"/>
</dbReference>
<dbReference type="SUPFAM" id="SSF52954">
    <property type="entry name" value="Class II aaRS ABD-related"/>
    <property type="match status" value="1"/>
</dbReference>
<keyword evidence="8 12" id="KW-0030">Aminoacyl-tRNA synthetase</keyword>
<comment type="function">
    <text evidence="10 12">Catalyzes the attachment of proline to tRNA(Pro) in a two-step reaction: proline is first activated by ATP to form Pro-AMP and then transferred to the acceptor end of tRNA(Pro). As ProRS can inadvertently accommodate and process non-cognate amino acids such as alanine and cysteine, to avoid such errors it has two additional distinct editing activities against alanine. One activity is designated as 'pretransfer' editing and involves the tRNA(Pro)-independent hydrolysis of activated Ala-AMP. The other activity is designated 'posttransfer' editing and involves deacylation of mischarged Ala-tRNA(Pro). The misacylated Cys-tRNA(Pro) is not edited by ProRS.</text>
</comment>
<comment type="subunit">
    <text evidence="2 12">Homodimer.</text>
</comment>
<dbReference type="CDD" id="cd00779">
    <property type="entry name" value="ProRS_core_prok"/>
    <property type="match status" value="1"/>
</dbReference>
<feature type="domain" description="Aminoacyl-transfer RNA synthetases class-II family profile" evidence="13">
    <location>
        <begin position="35"/>
        <end position="496"/>
    </location>
</feature>
<dbReference type="InterPro" id="IPR033730">
    <property type="entry name" value="ProRS_core_prok"/>
</dbReference>
<evidence type="ECO:0000256" key="8">
    <source>
        <dbReference type="ARBA" id="ARBA00023146"/>
    </source>
</evidence>